<organism evidence="12 13">
    <name type="scientific">Glossina brevipalpis</name>
    <dbReference type="NCBI Taxonomy" id="37001"/>
    <lineage>
        <taxon>Eukaryota</taxon>
        <taxon>Metazoa</taxon>
        <taxon>Ecdysozoa</taxon>
        <taxon>Arthropoda</taxon>
        <taxon>Hexapoda</taxon>
        <taxon>Insecta</taxon>
        <taxon>Pterygota</taxon>
        <taxon>Neoptera</taxon>
        <taxon>Endopterygota</taxon>
        <taxon>Diptera</taxon>
        <taxon>Brachycera</taxon>
        <taxon>Muscomorpha</taxon>
        <taxon>Hippoboscoidea</taxon>
        <taxon>Glossinidae</taxon>
        <taxon>Glossina</taxon>
    </lineage>
</organism>
<evidence type="ECO:0000256" key="5">
    <source>
        <dbReference type="ARBA" id="ARBA00022618"/>
    </source>
</evidence>
<dbReference type="PANTHER" id="PTHR16040:SF7">
    <property type="entry name" value="AUSTRALIN, ISOFORM A-RELATED"/>
    <property type="match status" value="1"/>
</dbReference>
<dbReference type="VEuPathDB" id="VectorBase:GBRI043692"/>
<dbReference type="Pfam" id="PF10512">
    <property type="entry name" value="Borealin"/>
    <property type="match status" value="1"/>
</dbReference>
<keyword evidence="6" id="KW-0498">Mitosis</keyword>
<feature type="region of interest" description="Disordered" evidence="10">
    <location>
        <begin position="99"/>
        <end position="121"/>
    </location>
</feature>
<evidence type="ECO:0000259" key="11">
    <source>
        <dbReference type="Pfam" id="PF10512"/>
    </source>
</evidence>
<dbReference type="GO" id="GO:0000775">
    <property type="term" value="C:chromosome, centromeric region"/>
    <property type="evidence" value="ECO:0007669"/>
    <property type="project" value="UniProtKB-SubCell"/>
</dbReference>
<dbReference type="AlphaFoldDB" id="A0A1A9X4A9"/>
<dbReference type="GO" id="GO:0000070">
    <property type="term" value="P:mitotic sister chromatid segregation"/>
    <property type="evidence" value="ECO:0007669"/>
    <property type="project" value="TreeGrafter"/>
</dbReference>
<keyword evidence="13" id="KW-1185">Reference proteome</keyword>
<comment type="similarity">
    <text evidence="3">Belongs to the borealin family.</text>
</comment>
<evidence type="ECO:0000256" key="2">
    <source>
        <dbReference type="ARBA" id="ARBA00004584"/>
    </source>
</evidence>
<protein>
    <recommendedName>
        <fullName evidence="11">Borealin C-terminal domain-containing protein</fullName>
    </recommendedName>
</protein>
<evidence type="ECO:0000313" key="12">
    <source>
        <dbReference type="EnsemblMetazoa" id="GBRI043692-PA"/>
    </source>
</evidence>
<dbReference type="GO" id="GO:0032133">
    <property type="term" value="C:chromosome passenger complex"/>
    <property type="evidence" value="ECO:0007669"/>
    <property type="project" value="TreeGrafter"/>
</dbReference>
<evidence type="ECO:0000256" key="6">
    <source>
        <dbReference type="ARBA" id="ARBA00022776"/>
    </source>
</evidence>
<proteinExistence type="inferred from homology"/>
<reference evidence="12" key="2">
    <citation type="submission" date="2020-05" db="UniProtKB">
        <authorList>
            <consortium name="EnsemblMetazoa"/>
        </authorList>
    </citation>
    <scope>IDENTIFICATION</scope>
    <source>
        <strain evidence="12">IAEA</strain>
    </source>
</reference>
<evidence type="ECO:0000256" key="7">
    <source>
        <dbReference type="ARBA" id="ARBA00023242"/>
    </source>
</evidence>
<sequence>MPRTKVSKSSKRNRETESREEKIREYESALHGYLSTMEEDIEGFIKEWEGELLMLRQRTKIKFLQMKMSDLSEMNLNTFEDTSVCESVNSTATHASKLVNPNDEGYLTEDSSHGNNSASAKSGMTFVNLPNLRQTQQLGARLRTPGPLASACARRPRRSRSACGDYAPPSGLEHQSRGKARATRSKAHSAGRKSKTHFDGLPTSPPAAFMRWPKPGELVVSKYGSPIIAQILPDKFANVNIPLRNGVISLRPKKLNELQSDILDAIDLQTLNQLKTLNANLDKIVSIADSKIRK</sequence>
<keyword evidence="9" id="KW-0137">Centromere</keyword>
<dbReference type="GO" id="GO:0051301">
    <property type="term" value="P:cell division"/>
    <property type="evidence" value="ECO:0007669"/>
    <property type="project" value="UniProtKB-KW"/>
</dbReference>
<evidence type="ECO:0000256" key="1">
    <source>
        <dbReference type="ARBA" id="ARBA00004123"/>
    </source>
</evidence>
<name>A0A1A9X4A9_9MUSC</name>
<keyword evidence="4" id="KW-0158">Chromosome</keyword>
<dbReference type="STRING" id="37001.A0A1A9X4A9"/>
<evidence type="ECO:0000256" key="4">
    <source>
        <dbReference type="ARBA" id="ARBA00022454"/>
    </source>
</evidence>
<dbReference type="GO" id="GO:0051233">
    <property type="term" value="C:spindle midzone"/>
    <property type="evidence" value="ECO:0007669"/>
    <property type="project" value="TreeGrafter"/>
</dbReference>
<feature type="compositionally biased region" description="Basic residues" evidence="10">
    <location>
        <begin position="1"/>
        <end position="11"/>
    </location>
</feature>
<evidence type="ECO:0000256" key="9">
    <source>
        <dbReference type="ARBA" id="ARBA00023328"/>
    </source>
</evidence>
<dbReference type="InterPro" id="IPR018867">
    <property type="entry name" value="Cell_div_borealin"/>
</dbReference>
<reference evidence="13" key="1">
    <citation type="submission" date="2014-03" db="EMBL/GenBank/DDBJ databases">
        <authorList>
            <person name="Aksoy S."/>
            <person name="Warren W."/>
            <person name="Wilson R.K."/>
        </authorList>
    </citation>
    <scope>NUCLEOTIDE SEQUENCE [LARGE SCALE GENOMIC DNA]</scope>
    <source>
        <strain evidence="13">IAEA</strain>
    </source>
</reference>
<keyword evidence="7" id="KW-0539">Nucleus</keyword>
<feature type="compositionally biased region" description="Basic and acidic residues" evidence="10">
    <location>
        <begin position="12"/>
        <end position="23"/>
    </location>
</feature>
<dbReference type="InterPro" id="IPR046466">
    <property type="entry name" value="Borealin_C"/>
</dbReference>
<feature type="compositionally biased region" description="Basic residues" evidence="10">
    <location>
        <begin position="177"/>
        <end position="195"/>
    </location>
</feature>
<feature type="domain" description="Borealin C-terminal" evidence="11">
    <location>
        <begin position="182"/>
        <end position="286"/>
    </location>
</feature>
<feature type="region of interest" description="Disordered" evidence="10">
    <location>
        <begin position="138"/>
        <end position="207"/>
    </location>
</feature>
<evidence type="ECO:0000256" key="3">
    <source>
        <dbReference type="ARBA" id="ARBA00009914"/>
    </source>
</evidence>
<comment type="subcellular location">
    <subcellularLocation>
        <location evidence="2">Chromosome</location>
        <location evidence="2">Centromere</location>
    </subcellularLocation>
    <subcellularLocation>
        <location evidence="1">Nucleus</location>
    </subcellularLocation>
</comment>
<dbReference type="Proteomes" id="UP000091820">
    <property type="component" value="Unassembled WGS sequence"/>
</dbReference>
<dbReference type="GO" id="GO:0005634">
    <property type="term" value="C:nucleus"/>
    <property type="evidence" value="ECO:0007669"/>
    <property type="project" value="UniProtKB-SubCell"/>
</dbReference>
<feature type="region of interest" description="Disordered" evidence="10">
    <location>
        <begin position="1"/>
        <end position="23"/>
    </location>
</feature>
<evidence type="ECO:0000313" key="13">
    <source>
        <dbReference type="Proteomes" id="UP000091820"/>
    </source>
</evidence>
<dbReference type="EnsemblMetazoa" id="GBRI043692-RA">
    <property type="protein sequence ID" value="GBRI043692-PA"/>
    <property type="gene ID" value="GBRI043692"/>
</dbReference>
<keyword evidence="8" id="KW-0131">Cell cycle</keyword>
<accession>A0A1A9X4A9</accession>
<evidence type="ECO:0000256" key="8">
    <source>
        <dbReference type="ARBA" id="ARBA00023306"/>
    </source>
</evidence>
<keyword evidence="5" id="KW-0132">Cell division</keyword>
<dbReference type="PANTHER" id="PTHR16040">
    <property type="entry name" value="AUSTRALIN, ISOFORM A-RELATED"/>
    <property type="match status" value="1"/>
</dbReference>
<evidence type="ECO:0000256" key="10">
    <source>
        <dbReference type="SAM" id="MobiDB-lite"/>
    </source>
</evidence>